<organism evidence="1 2">
    <name type="scientific">Deinococcus arenae</name>
    <dbReference type="NCBI Taxonomy" id="1452751"/>
    <lineage>
        <taxon>Bacteria</taxon>
        <taxon>Thermotogati</taxon>
        <taxon>Deinococcota</taxon>
        <taxon>Deinococci</taxon>
        <taxon>Deinococcales</taxon>
        <taxon>Deinococcaceae</taxon>
        <taxon>Deinococcus</taxon>
    </lineage>
</organism>
<sequence length="134" mass="13708">MANLIRQLSSFLRAPERVTLLFAGRADGTAAPVTVDDPLPVTVVGGGGSSEAVVGTYTPQILGAGPGQALTVPAGANRALVQVVTGSARMGLSSATVATEITPGGGRELSDAELMAFRVDVLSGQVRVDYWRVE</sequence>
<name>A0A8H9GSB9_9DEIO</name>
<proteinExistence type="predicted"/>
<accession>A0A8H9GSB9</accession>
<protein>
    <submittedName>
        <fullName evidence="1">Uncharacterized protein</fullName>
    </submittedName>
</protein>
<evidence type="ECO:0000313" key="1">
    <source>
        <dbReference type="EMBL" id="GGM52309.1"/>
    </source>
</evidence>
<evidence type="ECO:0000313" key="2">
    <source>
        <dbReference type="Proteomes" id="UP000600547"/>
    </source>
</evidence>
<dbReference type="EMBL" id="BMQG01000012">
    <property type="protein sequence ID" value="GGM52309.1"/>
    <property type="molecule type" value="Genomic_DNA"/>
</dbReference>
<reference evidence="2" key="1">
    <citation type="journal article" date="2019" name="Int. J. Syst. Evol. Microbiol.">
        <title>The Global Catalogue of Microorganisms (GCM) 10K type strain sequencing project: providing services to taxonomists for standard genome sequencing and annotation.</title>
        <authorList>
            <consortium name="The Broad Institute Genomics Platform"/>
            <consortium name="The Broad Institute Genome Sequencing Center for Infectious Disease"/>
            <person name="Wu L."/>
            <person name="Ma J."/>
        </authorList>
    </citation>
    <scope>NUCLEOTIDE SEQUENCE [LARGE SCALE GENOMIC DNA]</scope>
    <source>
        <strain evidence="2">JCM 31047</strain>
    </source>
</reference>
<dbReference type="Proteomes" id="UP000600547">
    <property type="component" value="Unassembled WGS sequence"/>
</dbReference>
<gene>
    <name evidence="1" type="ORF">GCM10008956_30460</name>
</gene>
<keyword evidence="2" id="KW-1185">Reference proteome</keyword>
<dbReference type="RefSeq" id="WP_189062620.1">
    <property type="nucleotide sequence ID" value="NZ_BMQG01000012.1"/>
</dbReference>
<dbReference type="AlphaFoldDB" id="A0A8H9GSB9"/>
<comment type="caution">
    <text evidence="1">The sequence shown here is derived from an EMBL/GenBank/DDBJ whole genome shotgun (WGS) entry which is preliminary data.</text>
</comment>